<dbReference type="AlphaFoldDB" id="A0A8R1E277"/>
<reference evidence="2" key="2">
    <citation type="submission" date="2022-06" db="UniProtKB">
        <authorList>
            <consortium name="EnsemblMetazoa"/>
        </authorList>
    </citation>
    <scope>IDENTIFICATION</scope>
    <source>
        <strain evidence="2">DF5081</strain>
    </source>
</reference>
<reference evidence="3" key="1">
    <citation type="submission" date="2010-08" db="EMBL/GenBank/DDBJ databases">
        <authorList>
            <consortium name="Caenorhabditis japonica Sequencing Consortium"/>
            <person name="Wilson R.K."/>
        </authorList>
    </citation>
    <scope>NUCLEOTIDE SEQUENCE [LARGE SCALE GENOMIC DNA]</scope>
    <source>
        <strain evidence="3">DF5081</strain>
    </source>
</reference>
<protein>
    <submittedName>
        <fullName evidence="2">Uncharacterized protein</fullName>
    </submittedName>
</protein>
<keyword evidence="3" id="KW-1185">Reference proteome</keyword>
<accession>A0A8R1E277</accession>
<feature type="compositionally biased region" description="Basic and acidic residues" evidence="1">
    <location>
        <begin position="71"/>
        <end position="81"/>
    </location>
</feature>
<feature type="compositionally biased region" description="Basic and acidic residues" evidence="1">
    <location>
        <begin position="37"/>
        <end position="58"/>
    </location>
</feature>
<evidence type="ECO:0000313" key="2">
    <source>
        <dbReference type="EnsemblMetazoa" id="CJA18784.1"/>
    </source>
</evidence>
<dbReference type="Gene3D" id="1.10.287.950">
    <property type="entry name" value="Methyl-accepting chemotaxis protein"/>
    <property type="match status" value="1"/>
</dbReference>
<sequence length="314" mass="36154">MARTRGGNNSTSRTETSSRSPRNESHEQLENDNVVEDVEKFEIVDEKMEWDGEVNTKDPEDENSGEESENPAEKAEESLDRKMIKRLTRKVSEIYLTSETYKNGWKSEMEDHKKALEELTKKLVNRKPKEDELIRGFNKMIQTLVSTIHVIGESIKAVAKEVEELKEAIDAQSDATKWHKKTVDEVLSKLEECNRLLSNSKSHTIIDEPIRKKPRVEKVTPAIPYCYICRGANRAENCTTYRDGECRKKAMMARGRCTRCTQAADHKTCAKSTRACQYHKAIGRTEYHLHAICEIKYPKTTTEVTYTKNDYNIN</sequence>
<name>A0A8R1E277_CAEJA</name>
<proteinExistence type="predicted"/>
<feature type="region of interest" description="Disordered" evidence="1">
    <location>
        <begin position="1"/>
        <end position="81"/>
    </location>
</feature>
<dbReference type="Proteomes" id="UP000005237">
    <property type="component" value="Unassembled WGS sequence"/>
</dbReference>
<organism evidence="2 3">
    <name type="scientific">Caenorhabditis japonica</name>
    <dbReference type="NCBI Taxonomy" id="281687"/>
    <lineage>
        <taxon>Eukaryota</taxon>
        <taxon>Metazoa</taxon>
        <taxon>Ecdysozoa</taxon>
        <taxon>Nematoda</taxon>
        <taxon>Chromadorea</taxon>
        <taxon>Rhabditida</taxon>
        <taxon>Rhabditina</taxon>
        <taxon>Rhabditomorpha</taxon>
        <taxon>Rhabditoidea</taxon>
        <taxon>Rhabditidae</taxon>
        <taxon>Peloderinae</taxon>
        <taxon>Caenorhabditis</taxon>
    </lineage>
</organism>
<dbReference type="EnsemblMetazoa" id="CJA18784.1">
    <property type="protein sequence ID" value="CJA18784.1"/>
    <property type="gene ID" value="WBGene00137987"/>
</dbReference>
<feature type="compositionally biased region" description="Acidic residues" evidence="1">
    <location>
        <begin position="59"/>
        <end position="70"/>
    </location>
</feature>
<evidence type="ECO:0000313" key="3">
    <source>
        <dbReference type="Proteomes" id="UP000005237"/>
    </source>
</evidence>
<evidence type="ECO:0000256" key="1">
    <source>
        <dbReference type="SAM" id="MobiDB-lite"/>
    </source>
</evidence>
<feature type="compositionally biased region" description="Low complexity" evidence="1">
    <location>
        <begin position="8"/>
        <end position="20"/>
    </location>
</feature>